<evidence type="ECO:0000256" key="1">
    <source>
        <dbReference type="ARBA" id="ARBA00004651"/>
    </source>
</evidence>
<dbReference type="GO" id="GO:0009401">
    <property type="term" value="P:phosphoenolpyruvate-dependent sugar phosphotransferase system"/>
    <property type="evidence" value="ECO:0007669"/>
    <property type="project" value="UniProtKB-KW"/>
</dbReference>
<dbReference type="GO" id="GO:0016301">
    <property type="term" value="F:kinase activity"/>
    <property type="evidence" value="ECO:0007669"/>
    <property type="project" value="UniProtKB-KW"/>
</dbReference>
<evidence type="ECO:0000256" key="12">
    <source>
        <dbReference type="SAM" id="MobiDB-lite"/>
    </source>
</evidence>
<dbReference type="InterPro" id="IPR013013">
    <property type="entry name" value="PTS_EIIC_1"/>
</dbReference>
<dbReference type="Pfam" id="PF02378">
    <property type="entry name" value="PTS_EIIC"/>
    <property type="match status" value="1"/>
</dbReference>
<feature type="region of interest" description="Disordered" evidence="12">
    <location>
        <begin position="88"/>
        <end position="147"/>
    </location>
</feature>
<name>A0A3S9YF47_9ACTN</name>
<feature type="domain" description="PTS EIIC type-1" evidence="15">
    <location>
        <begin position="160"/>
        <end position="512"/>
    </location>
</feature>
<keyword evidence="7 13" id="KW-0812">Transmembrane</keyword>
<comment type="subcellular location">
    <subcellularLocation>
        <location evidence="1">Cell membrane</location>
        <topology evidence="1">Multi-pass membrane protein</topology>
    </subcellularLocation>
</comment>
<evidence type="ECO:0000256" key="4">
    <source>
        <dbReference type="ARBA" id="ARBA00022597"/>
    </source>
</evidence>
<organism evidence="16 17">
    <name type="scientific">Streptomyces lydicus</name>
    <dbReference type="NCBI Taxonomy" id="47763"/>
    <lineage>
        <taxon>Bacteria</taxon>
        <taxon>Bacillati</taxon>
        <taxon>Actinomycetota</taxon>
        <taxon>Actinomycetes</taxon>
        <taxon>Kitasatosporales</taxon>
        <taxon>Streptomycetaceae</taxon>
        <taxon>Streptomyces</taxon>
    </lineage>
</organism>
<evidence type="ECO:0000256" key="10">
    <source>
        <dbReference type="ARBA" id="ARBA00023136"/>
    </source>
</evidence>
<evidence type="ECO:0000256" key="6">
    <source>
        <dbReference type="ARBA" id="ARBA00022683"/>
    </source>
</evidence>
<dbReference type="PROSITE" id="PS01035">
    <property type="entry name" value="PTS_EIIB_TYPE_1_CYS"/>
    <property type="match status" value="1"/>
</dbReference>
<feature type="transmembrane region" description="Helical" evidence="13">
    <location>
        <begin position="165"/>
        <end position="186"/>
    </location>
</feature>
<keyword evidence="6" id="KW-0598">Phosphotransferase system</keyword>
<reference evidence="16 17" key="1">
    <citation type="submission" date="2018-04" db="EMBL/GenBank/DDBJ databases">
        <title>Complete genome sequences of Streptomyces lydicus strain WYEC and characterization of antagonistic properties of biological control agents.</title>
        <authorList>
            <person name="Mariita R.M."/>
            <person name="Sello J.K."/>
        </authorList>
    </citation>
    <scope>NUCLEOTIDE SEQUENCE [LARGE SCALE GENOMIC DNA]</scope>
    <source>
        <strain evidence="16 17">WYEC 108</strain>
    </source>
</reference>
<dbReference type="InterPro" id="IPR003352">
    <property type="entry name" value="PTS_EIIC"/>
</dbReference>
<evidence type="ECO:0000256" key="7">
    <source>
        <dbReference type="ARBA" id="ARBA00022692"/>
    </source>
</evidence>
<feature type="compositionally biased region" description="Pro residues" evidence="12">
    <location>
        <begin position="112"/>
        <end position="127"/>
    </location>
</feature>
<dbReference type="InterPro" id="IPR001996">
    <property type="entry name" value="PTS_IIB_1"/>
</dbReference>
<proteinExistence type="predicted"/>
<sequence length="543" mass="55182">MPEDKNRATAAAILPLVGGAGNLTSIAHCMTRLRLGIQDRSLVQDEALKALPAVMGVVEDDTYQIVLGPGTVARVTPEFERLVADSRAMAPATGPEPAGPLLTPKNTTPESAPAPTPPAATQPPPTSPATTSAEELAAHGAALKARQKSRNTTPVKLFLRRIANIFVPLIPALIGCGIIAGINGLLTNLGWLPSVVPALAAMASGFMSLIAVFVGYNTAKEFGGTPVLGGAVAAVIVFPGVTHIAAFGQHLSPGQGGVLGALAAALLAVQVEKWCRKAVPEALDVLLTPTLTVLVTGLVTLFGLMFVAGEAATAIGTCANWLLAHGGAFAGFILGGLFLPLVMLGLHQALIPLHTTLIEQQGYTVLLPILAMAGAGQVGAAIAVYLRLPRNRSIRRTVKSALPAGFLGVGEPLIYGVSLPLGRPFITACLGGACGGAFVGFFNQLGDAVGSTAIGPSGWALFPLVKGNHTLATTLTVYALGLAVGYLAGFLATYFFGLSKQMRTELNADPDSTPTPTPTAAEPAPTTAGSATAPGTPAGLGAP</sequence>
<keyword evidence="2" id="KW-0813">Transport</keyword>
<evidence type="ECO:0000256" key="8">
    <source>
        <dbReference type="ARBA" id="ARBA00022777"/>
    </source>
</evidence>
<keyword evidence="3" id="KW-1003">Cell membrane</keyword>
<feature type="transmembrane region" description="Helical" evidence="13">
    <location>
        <begin position="363"/>
        <end position="386"/>
    </location>
</feature>
<evidence type="ECO:0000259" key="15">
    <source>
        <dbReference type="PROSITE" id="PS51103"/>
    </source>
</evidence>
<dbReference type="Proteomes" id="UP000275579">
    <property type="component" value="Chromosome"/>
</dbReference>
<feature type="transmembrane region" description="Helical" evidence="13">
    <location>
        <begin position="198"/>
        <end position="216"/>
    </location>
</feature>
<dbReference type="PANTHER" id="PTHR30175">
    <property type="entry name" value="PHOSPHOTRANSFERASE SYSTEM TRANSPORT PROTEIN"/>
    <property type="match status" value="1"/>
</dbReference>
<dbReference type="PROSITE" id="PS51098">
    <property type="entry name" value="PTS_EIIB_TYPE_1"/>
    <property type="match status" value="1"/>
</dbReference>
<dbReference type="GO" id="GO:0005886">
    <property type="term" value="C:plasma membrane"/>
    <property type="evidence" value="ECO:0007669"/>
    <property type="project" value="UniProtKB-SubCell"/>
</dbReference>
<dbReference type="GO" id="GO:0090588">
    <property type="term" value="F:protein-phosphocysteine-N-acetylmuramate phosphotransferase system transporter activity"/>
    <property type="evidence" value="ECO:0007669"/>
    <property type="project" value="TreeGrafter"/>
</dbReference>
<dbReference type="PANTHER" id="PTHR30175:SF3">
    <property type="entry name" value="PTS SYSTEM N-ACETYLMURAMIC ACID-SPECIFIC EIIBC COMPONENT"/>
    <property type="match status" value="1"/>
</dbReference>
<evidence type="ECO:0000256" key="3">
    <source>
        <dbReference type="ARBA" id="ARBA00022475"/>
    </source>
</evidence>
<feature type="compositionally biased region" description="Low complexity" evidence="12">
    <location>
        <begin position="518"/>
        <end position="543"/>
    </location>
</feature>
<dbReference type="RefSeq" id="WP_127152535.1">
    <property type="nucleotide sequence ID" value="NZ_CP029042.1"/>
</dbReference>
<dbReference type="InterPro" id="IPR018113">
    <property type="entry name" value="PTrfase_EIIB_Cys"/>
</dbReference>
<dbReference type="Pfam" id="PF00367">
    <property type="entry name" value="PTS_EIIB"/>
    <property type="match status" value="1"/>
</dbReference>
<accession>A0A3S9YF47</accession>
<dbReference type="CDD" id="cd00212">
    <property type="entry name" value="PTS_IIB_glc"/>
    <property type="match status" value="1"/>
</dbReference>
<dbReference type="InterPro" id="IPR050558">
    <property type="entry name" value="PTS_Sugar-Specific_Components"/>
</dbReference>
<protein>
    <submittedName>
        <fullName evidence="16">PTS alpha-glucoside transporter subunit IIA</fullName>
    </submittedName>
</protein>
<dbReference type="InterPro" id="IPR036878">
    <property type="entry name" value="Glu_permease_IIB"/>
</dbReference>
<dbReference type="GO" id="GO:0008982">
    <property type="term" value="F:protein-N(PI)-phosphohistidine-sugar phosphotransferase activity"/>
    <property type="evidence" value="ECO:0007669"/>
    <property type="project" value="InterPro"/>
</dbReference>
<evidence type="ECO:0000259" key="14">
    <source>
        <dbReference type="PROSITE" id="PS51098"/>
    </source>
</evidence>
<dbReference type="AlphaFoldDB" id="A0A3S9YF47"/>
<dbReference type="PROSITE" id="PS51103">
    <property type="entry name" value="PTS_EIIC_TYPE_1"/>
    <property type="match status" value="1"/>
</dbReference>
<feature type="transmembrane region" description="Helical" evidence="13">
    <location>
        <begin position="283"/>
        <end position="308"/>
    </location>
</feature>
<evidence type="ECO:0000256" key="11">
    <source>
        <dbReference type="PROSITE-ProRule" id="PRU00421"/>
    </source>
</evidence>
<dbReference type="Gene3D" id="3.30.1360.60">
    <property type="entry name" value="Glucose permease domain IIB"/>
    <property type="match status" value="1"/>
</dbReference>
<dbReference type="SUPFAM" id="SSF55604">
    <property type="entry name" value="Glucose permease domain IIB"/>
    <property type="match status" value="1"/>
</dbReference>
<gene>
    <name evidence="16" type="ORF">DDE74_23760</name>
</gene>
<feature type="domain" description="PTS EIIB type-1" evidence="14">
    <location>
        <begin position="7"/>
        <end position="89"/>
    </location>
</feature>
<dbReference type="EMBL" id="CP029042">
    <property type="protein sequence ID" value="AZS73565.1"/>
    <property type="molecule type" value="Genomic_DNA"/>
</dbReference>
<keyword evidence="10 13" id="KW-0472">Membrane</keyword>
<evidence type="ECO:0000256" key="2">
    <source>
        <dbReference type="ARBA" id="ARBA00022448"/>
    </source>
</evidence>
<evidence type="ECO:0000313" key="17">
    <source>
        <dbReference type="Proteomes" id="UP000275579"/>
    </source>
</evidence>
<feature type="region of interest" description="Disordered" evidence="12">
    <location>
        <begin position="507"/>
        <end position="543"/>
    </location>
</feature>
<feature type="transmembrane region" description="Helical" evidence="13">
    <location>
        <begin position="328"/>
        <end position="351"/>
    </location>
</feature>
<feature type="active site" description="Phosphocysteine intermediate; for EIIB activity" evidence="11">
    <location>
        <position position="29"/>
    </location>
</feature>
<evidence type="ECO:0000256" key="13">
    <source>
        <dbReference type="SAM" id="Phobius"/>
    </source>
</evidence>
<feature type="transmembrane region" description="Helical" evidence="13">
    <location>
        <begin position="228"/>
        <end position="248"/>
    </location>
</feature>
<evidence type="ECO:0000313" key="16">
    <source>
        <dbReference type="EMBL" id="AZS73565.1"/>
    </source>
</evidence>
<keyword evidence="8" id="KW-0418">Kinase</keyword>
<keyword evidence="5" id="KW-0808">Transferase</keyword>
<dbReference type="FunFam" id="3.30.1360.60:FF:000001">
    <property type="entry name" value="PTS system glucose-specific IIBC component PtsG"/>
    <property type="match status" value="1"/>
</dbReference>
<evidence type="ECO:0000256" key="5">
    <source>
        <dbReference type="ARBA" id="ARBA00022679"/>
    </source>
</evidence>
<keyword evidence="4" id="KW-0762">Sugar transport</keyword>
<keyword evidence="9 13" id="KW-1133">Transmembrane helix</keyword>
<evidence type="ECO:0000256" key="9">
    <source>
        <dbReference type="ARBA" id="ARBA00022989"/>
    </source>
</evidence>
<feature type="transmembrane region" description="Helical" evidence="13">
    <location>
        <begin position="475"/>
        <end position="496"/>
    </location>
</feature>